<dbReference type="AlphaFoldDB" id="A0AAD5XWC5"/>
<evidence type="ECO:0000259" key="2">
    <source>
        <dbReference type="PROSITE" id="PS50021"/>
    </source>
</evidence>
<name>A0AAD5XWC5_9FUNG</name>
<feature type="compositionally biased region" description="Polar residues" evidence="1">
    <location>
        <begin position="417"/>
        <end position="428"/>
    </location>
</feature>
<comment type="caution">
    <text evidence="3">The sequence shown here is derived from an EMBL/GenBank/DDBJ whole genome shotgun (WGS) entry which is preliminary data.</text>
</comment>
<evidence type="ECO:0000256" key="1">
    <source>
        <dbReference type="SAM" id="MobiDB-lite"/>
    </source>
</evidence>
<feature type="compositionally biased region" description="Basic and acidic residues" evidence="1">
    <location>
        <begin position="757"/>
        <end position="767"/>
    </location>
</feature>
<feature type="compositionally biased region" description="Basic and acidic residues" evidence="1">
    <location>
        <begin position="248"/>
        <end position="265"/>
    </location>
</feature>
<feature type="region of interest" description="Disordered" evidence="1">
    <location>
        <begin position="826"/>
        <end position="863"/>
    </location>
</feature>
<gene>
    <name evidence="3" type="ORF">HK099_003260</name>
</gene>
<organism evidence="3 4">
    <name type="scientific">Clydaea vesicula</name>
    <dbReference type="NCBI Taxonomy" id="447962"/>
    <lineage>
        <taxon>Eukaryota</taxon>
        <taxon>Fungi</taxon>
        <taxon>Fungi incertae sedis</taxon>
        <taxon>Chytridiomycota</taxon>
        <taxon>Chytridiomycota incertae sedis</taxon>
        <taxon>Chytridiomycetes</taxon>
        <taxon>Lobulomycetales</taxon>
        <taxon>Lobulomycetaceae</taxon>
        <taxon>Clydaea</taxon>
    </lineage>
</organism>
<feature type="compositionally biased region" description="Basic and acidic residues" evidence="1">
    <location>
        <begin position="642"/>
        <end position="651"/>
    </location>
</feature>
<protein>
    <recommendedName>
        <fullName evidence="2">Calponin-homology (CH) domain-containing protein</fullName>
    </recommendedName>
</protein>
<feature type="compositionally biased region" description="Acidic residues" evidence="1">
    <location>
        <begin position="562"/>
        <end position="572"/>
    </location>
</feature>
<proteinExistence type="predicted"/>
<evidence type="ECO:0000313" key="4">
    <source>
        <dbReference type="Proteomes" id="UP001211065"/>
    </source>
</evidence>
<dbReference type="InterPro" id="IPR036872">
    <property type="entry name" value="CH_dom_sf"/>
</dbReference>
<feature type="compositionally biased region" description="Polar residues" evidence="1">
    <location>
        <begin position="269"/>
        <end position="286"/>
    </location>
</feature>
<evidence type="ECO:0000313" key="3">
    <source>
        <dbReference type="EMBL" id="KAJ3221669.1"/>
    </source>
</evidence>
<dbReference type="EMBL" id="JADGJW010000216">
    <property type="protein sequence ID" value="KAJ3221669.1"/>
    <property type="molecule type" value="Genomic_DNA"/>
</dbReference>
<reference evidence="3" key="1">
    <citation type="submission" date="2020-05" db="EMBL/GenBank/DDBJ databases">
        <title>Phylogenomic resolution of chytrid fungi.</title>
        <authorList>
            <person name="Stajich J.E."/>
            <person name="Amses K."/>
            <person name="Simmons R."/>
            <person name="Seto K."/>
            <person name="Myers J."/>
            <person name="Bonds A."/>
            <person name="Quandt C.A."/>
            <person name="Barry K."/>
            <person name="Liu P."/>
            <person name="Grigoriev I."/>
            <person name="Longcore J.E."/>
            <person name="James T.Y."/>
        </authorList>
    </citation>
    <scope>NUCLEOTIDE SEQUENCE</scope>
    <source>
        <strain evidence="3">JEL0476</strain>
    </source>
</reference>
<dbReference type="PROSITE" id="PS50021">
    <property type="entry name" value="CH"/>
    <property type="match status" value="1"/>
</dbReference>
<dbReference type="InterPro" id="IPR001715">
    <property type="entry name" value="CH_dom"/>
</dbReference>
<dbReference type="Proteomes" id="UP001211065">
    <property type="component" value="Unassembled WGS sequence"/>
</dbReference>
<feature type="compositionally biased region" description="Basic and acidic residues" evidence="1">
    <location>
        <begin position="832"/>
        <end position="849"/>
    </location>
</feature>
<dbReference type="SMART" id="SM00033">
    <property type="entry name" value="CH"/>
    <property type="match status" value="1"/>
</dbReference>
<feature type="compositionally biased region" description="Basic and acidic residues" evidence="1">
    <location>
        <begin position="329"/>
        <end position="338"/>
    </location>
</feature>
<accession>A0AAD5XWC5</accession>
<feature type="compositionally biased region" description="Polar residues" evidence="1">
    <location>
        <begin position="362"/>
        <end position="375"/>
    </location>
</feature>
<feature type="domain" description="Calponin-homology (CH)" evidence="2">
    <location>
        <begin position="908"/>
        <end position="1015"/>
    </location>
</feature>
<feature type="compositionally biased region" description="Basic and acidic residues" evidence="1">
    <location>
        <begin position="675"/>
        <end position="685"/>
    </location>
</feature>
<keyword evidence="4" id="KW-1185">Reference proteome</keyword>
<dbReference type="SUPFAM" id="SSF47576">
    <property type="entry name" value="Calponin-homology domain, CH-domain"/>
    <property type="match status" value="1"/>
</dbReference>
<sequence>MEDPKSIRATIRLRNVLKTYKSTNPPQDQFDQVESFVNELLDEAEKNVSKTGDLLKSSQSTIEMNVYPHDVDTQLVKEFDKLSFEIIDNYRESIKDSDKEVEVSTTLKKKLNQEVNSKFSVKNEMRHLLQSYLEEEDFKTKLLSNYQKMIVLSDETLHAELIEKLNELSDEIETQVIDQQMLNSDQERKEPKIEGLPSSEYEINSKRGAKVKTPVLERREDLVYNNEEIPQPAQSKKGPKPIPPPRTFHHEEQKSATPEHHEHPESPVAATQSVDELSQSSKSPQRNAALMDNLNRMLSVPAPVLSKRPDQRAESVSDVDSFEANGDAEVSREQEPSAKFENVPPVEPLRQQTIPSPEESVFQETVTSNTDNSGSPVKEHATPVPPPVAARKPSPEKSKSVDAVNSKSPPLDAVNYFESSDSVENTPANEKRKSEMGSPPASRFQIEKKEKKEKKGFKSLFGFKSKTKKKDGSGSDHQLEDPSEKNNDQQSKQDLRKSIDFKPTEVKHDEEEEKIPLQPNPQRTSSVDSPPAPIDPTSEQQEEDDLAGETLAYDSREPVAFNEEDIQAEASEEATKPAPKKWMPAGAVNVMMMGGGLPQTLRRSTDRNTNITAEPEEFDYHKKITDSVNGSPSRPPIPMHNTEVEDTRKSLDMLNVNHGIPPPVKPRNKNPGSTDEIKAENKVNKDGPSTEIPATKIRPLPPVRRQTASSSGAISDDPNVKSPISSQQELQEEKPVVKNKPPKPLPSPSATASNPSLEKENELHYENVDAVEQQHSSEANGGLEHLTVESSETDKEEKPSPPKRKIPGLFAIPGMTAGATVPTLKSRPKSVAIDHHESTTLEGDGERTEMITQKPKPPVPQKYRPAEHANVETHDESVPNTQNDSSYVNPTSPVIIKKVKDSVSGDDKAIEKNALHWLNFHLASMDIKVDNLYTSLKDGLYLIYALEKVTGESVGKYQKRCMLPVQRIDNIAVALNFLSKKGIPTQFLTPQDTDIVNEDRGKILSLFNYIYKKFPL</sequence>
<feature type="compositionally biased region" description="Basic and acidic residues" evidence="1">
    <location>
        <begin position="470"/>
        <end position="509"/>
    </location>
</feature>
<dbReference type="Pfam" id="PF00307">
    <property type="entry name" value="CH"/>
    <property type="match status" value="1"/>
</dbReference>
<feature type="region of interest" description="Disordered" evidence="1">
    <location>
        <begin position="612"/>
        <end position="810"/>
    </location>
</feature>
<feature type="region of interest" description="Disordered" evidence="1">
    <location>
        <begin position="180"/>
        <end position="581"/>
    </location>
</feature>
<dbReference type="Gene3D" id="1.10.418.10">
    <property type="entry name" value="Calponin-like domain"/>
    <property type="match status" value="1"/>
</dbReference>